<evidence type="ECO:0000256" key="4">
    <source>
        <dbReference type="ARBA" id="ARBA00022692"/>
    </source>
</evidence>
<feature type="transmembrane region" description="Helical" evidence="7">
    <location>
        <begin position="366"/>
        <end position="384"/>
    </location>
</feature>
<dbReference type="GO" id="GO:0005886">
    <property type="term" value="C:plasma membrane"/>
    <property type="evidence" value="ECO:0007669"/>
    <property type="project" value="UniProtKB-SubCell"/>
</dbReference>
<feature type="domain" description="YidE/YbjL duplication" evidence="8">
    <location>
        <begin position="15"/>
        <end position="170"/>
    </location>
</feature>
<dbReference type="InterPro" id="IPR006512">
    <property type="entry name" value="YidE_YbjL"/>
</dbReference>
<reference evidence="9" key="1">
    <citation type="journal article" date="2013" name="Syst. Appl. Microbiol.">
        <title>New insights into the archaeal diversity of a hypersaline microbial mat obtained by a metagenomic approach.</title>
        <authorList>
            <person name="Lopez-Lopez A."/>
            <person name="Richter M."/>
            <person name="Pena A."/>
            <person name="Tamames J."/>
            <person name="Rossello-Mora R."/>
        </authorList>
    </citation>
    <scope>NUCLEOTIDE SEQUENCE</scope>
</reference>
<keyword evidence="5 7" id="KW-1133">Transmembrane helix</keyword>
<dbReference type="InterPro" id="IPR050144">
    <property type="entry name" value="AAE_transporter"/>
</dbReference>
<feature type="transmembrane region" description="Helical" evidence="7">
    <location>
        <begin position="149"/>
        <end position="167"/>
    </location>
</feature>
<dbReference type="Pfam" id="PF06826">
    <property type="entry name" value="Asp-Al_Ex"/>
    <property type="match status" value="2"/>
</dbReference>
<keyword evidence="3" id="KW-1003">Cell membrane</keyword>
<organism evidence="9">
    <name type="scientific">uncultured organism</name>
    <dbReference type="NCBI Taxonomy" id="155900"/>
    <lineage>
        <taxon>unclassified sequences</taxon>
        <taxon>environmental samples</taxon>
    </lineage>
</organism>
<keyword evidence="2" id="KW-0813">Transport</keyword>
<feature type="transmembrane region" description="Helical" evidence="7">
    <location>
        <begin position="274"/>
        <end position="296"/>
    </location>
</feature>
<evidence type="ECO:0000256" key="3">
    <source>
        <dbReference type="ARBA" id="ARBA00022475"/>
    </source>
</evidence>
<accession>M1PVK5</accession>
<feature type="transmembrane region" description="Helical" evidence="7">
    <location>
        <begin position="235"/>
        <end position="253"/>
    </location>
</feature>
<evidence type="ECO:0000256" key="6">
    <source>
        <dbReference type="ARBA" id="ARBA00023136"/>
    </source>
</evidence>
<proteinExistence type="predicted"/>
<feature type="transmembrane region" description="Helical" evidence="7">
    <location>
        <begin position="327"/>
        <end position="346"/>
    </location>
</feature>
<feature type="transmembrane region" description="Helical" evidence="7">
    <location>
        <begin position="207"/>
        <end position="229"/>
    </location>
</feature>
<evidence type="ECO:0000256" key="5">
    <source>
        <dbReference type="ARBA" id="ARBA00022989"/>
    </source>
</evidence>
<evidence type="ECO:0000256" key="1">
    <source>
        <dbReference type="ARBA" id="ARBA00004651"/>
    </source>
</evidence>
<protein>
    <submittedName>
        <fullName evidence="9">Integral membrane protein</fullName>
    </submittedName>
</protein>
<comment type="subcellular location">
    <subcellularLocation>
        <location evidence="1">Cell membrane</location>
        <topology evidence="1">Multi-pass membrane protein</topology>
    </subcellularLocation>
</comment>
<dbReference type="PANTHER" id="PTHR30445:SF3">
    <property type="entry name" value="TRANSPORT PROTEIN YIDE-RELATED"/>
    <property type="match status" value="1"/>
</dbReference>
<evidence type="ECO:0000313" key="9">
    <source>
        <dbReference type="EMBL" id="AGF93179.1"/>
    </source>
</evidence>
<feature type="domain" description="YidE/YbjL duplication" evidence="8">
    <location>
        <begin position="212"/>
        <end position="380"/>
    </location>
</feature>
<dbReference type="AlphaFoldDB" id="M1PVK5"/>
<feature type="transmembrane region" description="Helical" evidence="7">
    <location>
        <begin position="87"/>
        <end position="108"/>
    </location>
</feature>
<evidence type="ECO:0000256" key="7">
    <source>
        <dbReference type="SAM" id="Phobius"/>
    </source>
</evidence>
<dbReference type="EMBL" id="JX684084">
    <property type="protein sequence ID" value="AGF93179.1"/>
    <property type="molecule type" value="Genomic_DNA"/>
</dbReference>
<name>M1PVK5_9ZZZZ</name>
<feature type="transmembrane region" description="Helical" evidence="7">
    <location>
        <begin position="12"/>
        <end position="28"/>
    </location>
</feature>
<feature type="transmembrane region" description="Helical" evidence="7">
    <location>
        <begin position="302"/>
        <end position="320"/>
    </location>
</feature>
<gene>
    <name evidence="9" type="ORF">FLSS-19_0012</name>
</gene>
<feature type="transmembrane region" description="Helical" evidence="7">
    <location>
        <begin position="58"/>
        <end position="75"/>
    </location>
</feature>
<sequence length="385" mass="40062">MPFIEELLGNNLFIIFLAVLIGVLFGRLEIKGFKFGISGTLFAGLALGHFGLTVPHSYFTISLGLFVAAVGLIAAKDIGGVVRSHGIKFIINGFLMTTVAAIITYLGVKAIGGNIDPRLIEGTFTGALTSSPGLGASVEGVTQPVREQITIGHSVAYPFGVLIIIFFEELWPKARNIDLDEEKQKFRKNIKESNQEDSEVIQESEGFSVAGFALTVVLGGILGDIPIPLGPIGTASLGITGGILPTALAVGYIGKIGPIKTRMSQKVLTGLRSLTLAIFLSVVGIEAGKGFIGTIIGVGPSLILITIIEGIGAISIGLILLRGIWSLDWIVTAGAITGGMTSTPGLGAAIEATETEEVGAGYGSTYPFALIGMVIFAKILGLILP</sequence>
<evidence type="ECO:0000256" key="2">
    <source>
        <dbReference type="ARBA" id="ARBA00022448"/>
    </source>
</evidence>
<evidence type="ECO:0000259" key="8">
    <source>
        <dbReference type="Pfam" id="PF06826"/>
    </source>
</evidence>
<keyword evidence="6 7" id="KW-0472">Membrane</keyword>
<keyword evidence="4 7" id="KW-0812">Transmembrane</keyword>
<dbReference type="PANTHER" id="PTHR30445">
    <property type="entry name" value="K(+)_H(+) ANTIPORTER SUBUNIT KHTT"/>
    <property type="match status" value="1"/>
</dbReference>